<name>A0AAU7LXT1_9BURK</name>
<evidence type="ECO:0000256" key="1">
    <source>
        <dbReference type="SAM" id="MobiDB-lite"/>
    </source>
</evidence>
<dbReference type="RefSeq" id="WP_349281667.1">
    <property type="nucleotide sequence ID" value="NZ_CBCSCU010000004.1"/>
</dbReference>
<dbReference type="InterPro" id="IPR012347">
    <property type="entry name" value="Ferritin-like"/>
</dbReference>
<dbReference type="Gene3D" id="1.20.1260.10">
    <property type="match status" value="1"/>
</dbReference>
<gene>
    <name evidence="3" type="ORF">ABLV49_08890</name>
</gene>
<feature type="domain" description="DUF2383" evidence="2">
    <location>
        <begin position="181"/>
        <end position="291"/>
    </location>
</feature>
<reference evidence="3" key="1">
    <citation type="submission" date="2024-05" db="EMBL/GenBank/DDBJ databases">
        <authorList>
            <person name="Bunk B."/>
            <person name="Swiderski J."/>
            <person name="Sproer C."/>
            <person name="Thiel V."/>
        </authorList>
    </citation>
    <scope>NUCLEOTIDE SEQUENCE</scope>
    <source>
        <strain evidence="3">DSM 17735</strain>
    </source>
</reference>
<dbReference type="EMBL" id="CP157675">
    <property type="protein sequence ID" value="XBP72258.1"/>
    <property type="molecule type" value="Genomic_DNA"/>
</dbReference>
<dbReference type="NCBIfam" id="TIGR02284">
    <property type="entry name" value="PA2169 family four-helix-bundle protein"/>
    <property type="match status" value="1"/>
</dbReference>
<dbReference type="SUPFAM" id="SSF47240">
    <property type="entry name" value="Ferritin-like"/>
    <property type="match status" value="1"/>
</dbReference>
<dbReference type="Pfam" id="PF09537">
    <property type="entry name" value="DUF2383"/>
    <property type="match status" value="1"/>
</dbReference>
<evidence type="ECO:0000313" key="3">
    <source>
        <dbReference type="EMBL" id="XBP72258.1"/>
    </source>
</evidence>
<evidence type="ECO:0000259" key="2">
    <source>
        <dbReference type="Pfam" id="PF09537"/>
    </source>
</evidence>
<feature type="region of interest" description="Disordered" evidence="1">
    <location>
        <begin position="306"/>
        <end position="326"/>
    </location>
</feature>
<accession>A0AAU7LXT1</accession>
<proteinExistence type="predicted"/>
<organism evidence="3">
    <name type="scientific">Polaromonas hydrogenivorans</name>
    <dbReference type="NCBI Taxonomy" id="335476"/>
    <lineage>
        <taxon>Bacteria</taxon>
        <taxon>Pseudomonadati</taxon>
        <taxon>Pseudomonadota</taxon>
        <taxon>Betaproteobacteria</taxon>
        <taxon>Burkholderiales</taxon>
        <taxon>Comamonadaceae</taxon>
        <taxon>Polaromonas</taxon>
    </lineage>
</organism>
<dbReference type="InterPro" id="IPR011971">
    <property type="entry name" value="CHP02284"/>
</dbReference>
<dbReference type="InterPro" id="IPR009078">
    <property type="entry name" value="Ferritin-like_SF"/>
</dbReference>
<dbReference type="AlphaFoldDB" id="A0AAU7LXT1"/>
<protein>
    <submittedName>
        <fullName evidence="3">PA2169 family four-helix-bundle protein</fullName>
    </submittedName>
</protein>
<dbReference type="InterPro" id="IPR019052">
    <property type="entry name" value="DUF2383"/>
</dbReference>
<sequence length="326" mass="34595">MADEKSMNLDPITDAPGAHPVGTGVGAVVGGAAAGAAAGALGGPVGALAGAVIGAVAGGMGGKAVAESINPTAEEAYWRDNYQREPYYEIGRSYDDYAPAYRLGLQGRTGYEGHFDDVETRLAADWDRDRQNSTLTWQQARAASRAAWDRVAAQTGSYGGMQGTWANTISGANNMTADNDEVIDTLNDLLESCRDGEYGFNTSAEHTKTADLKTMLLRHAQECRTAGQELQALIRQLGGEPDEGGTVSGALHRGWVSVRGTLSGHSDLSMLSECERGEDAAVARYRKALKQDLPPAIRGVVERQAEGAQRNHDQVKAMRDALKVKS</sequence>
<dbReference type="CDD" id="cd00657">
    <property type="entry name" value="Ferritin_like"/>
    <property type="match status" value="1"/>
</dbReference>